<sequence>MSDYSQERMTTVAILAISQRIEFERCLAAMKARKGGHGSDTLDVLRRLVCEAEDARGILSSLRGEITGDAYDAIHHMLENQILLIKTQIHEVAPEAGKSFLQTPMSNPPPQQSKKQQQQQQQQEGDTLQKPPSPLPRPSRPQKIKLPLPRPPSLPRRLYDATPTNNATDQSNPPEKQKSPAREIKGFPPRATRGRRQTTKSSTSRLPAPAEGEIKDHDSTGPTRGNQAGRRRHQASVSPPPQRRFKLWPTASNKYSRPAFEPLFF</sequence>
<feature type="region of interest" description="Disordered" evidence="1">
    <location>
        <begin position="99"/>
        <end position="250"/>
    </location>
</feature>
<proteinExistence type="predicted"/>
<accession>A0AAJ0EDN2</accession>
<feature type="compositionally biased region" description="Polar residues" evidence="1">
    <location>
        <begin position="162"/>
        <end position="174"/>
    </location>
</feature>
<name>A0AAJ0EDN2_9PEZI</name>
<dbReference type="GeneID" id="85479046"/>
<keyword evidence="3" id="KW-1185">Reference proteome</keyword>
<comment type="caution">
    <text evidence="2">The sequence shown here is derived from an EMBL/GenBank/DDBJ whole genome shotgun (WGS) entry which is preliminary data.</text>
</comment>
<dbReference type="Proteomes" id="UP001243989">
    <property type="component" value="Unassembled WGS sequence"/>
</dbReference>
<dbReference type="AlphaFoldDB" id="A0AAJ0EDN2"/>
<dbReference type="EMBL" id="JAHMHQ010000013">
    <property type="protein sequence ID" value="KAK1635184.1"/>
    <property type="molecule type" value="Genomic_DNA"/>
</dbReference>
<dbReference type="RefSeq" id="XP_060443791.1">
    <property type="nucleotide sequence ID" value="XM_060594184.1"/>
</dbReference>
<reference evidence="2" key="1">
    <citation type="submission" date="2021-06" db="EMBL/GenBank/DDBJ databases">
        <title>Comparative genomics, transcriptomics and evolutionary studies reveal genomic signatures of adaptation to plant cell wall in hemibiotrophic fungi.</title>
        <authorList>
            <consortium name="DOE Joint Genome Institute"/>
            <person name="Baroncelli R."/>
            <person name="Diaz J.F."/>
            <person name="Benocci T."/>
            <person name="Peng M."/>
            <person name="Battaglia E."/>
            <person name="Haridas S."/>
            <person name="Andreopoulos W."/>
            <person name="Labutti K."/>
            <person name="Pangilinan J."/>
            <person name="Floch G.L."/>
            <person name="Makela M.R."/>
            <person name="Henrissat B."/>
            <person name="Grigoriev I.V."/>
            <person name="Crouch J.A."/>
            <person name="De Vries R.P."/>
            <person name="Sukno S.A."/>
            <person name="Thon M.R."/>
        </authorList>
    </citation>
    <scope>NUCLEOTIDE SEQUENCE</scope>
    <source>
        <strain evidence="2">CBS 102054</strain>
    </source>
</reference>
<evidence type="ECO:0000313" key="3">
    <source>
        <dbReference type="Proteomes" id="UP001243989"/>
    </source>
</evidence>
<evidence type="ECO:0000313" key="2">
    <source>
        <dbReference type="EMBL" id="KAK1635184.1"/>
    </source>
</evidence>
<evidence type="ECO:0000256" key="1">
    <source>
        <dbReference type="SAM" id="MobiDB-lite"/>
    </source>
</evidence>
<organism evidence="2 3">
    <name type="scientific">Colletotrichum phormii</name>
    <dbReference type="NCBI Taxonomy" id="359342"/>
    <lineage>
        <taxon>Eukaryota</taxon>
        <taxon>Fungi</taxon>
        <taxon>Dikarya</taxon>
        <taxon>Ascomycota</taxon>
        <taxon>Pezizomycotina</taxon>
        <taxon>Sordariomycetes</taxon>
        <taxon>Hypocreomycetidae</taxon>
        <taxon>Glomerellales</taxon>
        <taxon>Glomerellaceae</taxon>
        <taxon>Colletotrichum</taxon>
        <taxon>Colletotrichum acutatum species complex</taxon>
    </lineage>
</organism>
<feature type="compositionally biased region" description="Basic and acidic residues" evidence="1">
    <location>
        <begin position="175"/>
        <end position="185"/>
    </location>
</feature>
<protein>
    <submittedName>
        <fullName evidence="2">Uncharacterized protein</fullName>
    </submittedName>
</protein>
<gene>
    <name evidence="2" type="ORF">BDP81DRAFT_46474</name>
</gene>
<feature type="compositionally biased region" description="Low complexity" evidence="1">
    <location>
        <begin position="112"/>
        <end position="123"/>
    </location>
</feature>